<organism evidence="1">
    <name type="scientific">uncultured Desulfovibrio sp</name>
    <dbReference type="NCBI Taxonomy" id="167968"/>
    <lineage>
        <taxon>Bacteria</taxon>
        <taxon>Pseudomonadati</taxon>
        <taxon>Thermodesulfobacteriota</taxon>
        <taxon>Desulfovibrionia</taxon>
        <taxon>Desulfovibrionales</taxon>
        <taxon>Desulfovibrionaceae</taxon>
        <taxon>Desulfovibrio</taxon>
        <taxon>environmental samples</taxon>
    </lineage>
</organism>
<dbReference type="AlphaFoldDB" id="A0A212IWI5"/>
<dbReference type="EMBL" id="FLUP01000001">
    <property type="protein sequence ID" value="SBV91566.1"/>
    <property type="molecule type" value="Genomic_DNA"/>
</dbReference>
<name>A0A212IWI5_9BACT</name>
<dbReference type="RefSeq" id="WP_296934888.1">
    <property type="nucleotide sequence ID" value="NZ_LT598928.1"/>
</dbReference>
<sequence length="214" mass="24039">MATSLTAPVVVKVEGLGILEDIKNQFFIAPKGIEKATQHALNHALNAVRAKGVRMAREKYTAKARVIRARIKIRRVSQLATRGEVFFNGKIGTPAGEFNIRPRQLQKWKGVNPRNRKPVEGILARFLKDGPFSAIRGPHGEKSFLARYGSDLIVWYRRTKNGERGLGLRMLWGPSPIQALSPEEARNSLAEYGLDDFRKQLANQVRQLFRKGVA</sequence>
<gene>
    <name evidence="1" type="ORF">KM92DES2_10151</name>
</gene>
<protein>
    <recommendedName>
        <fullName evidence="2">Prophage minor tail protein Z (GPZ)</fullName>
    </recommendedName>
</protein>
<evidence type="ECO:0000313" key="1">
    <source>
        <dbReference type="EMBL" id="SBV91566.1"/>
    </source>
</evidence>
<reference evidence="1" key="1">
    <citation type="submission" date="2016-04" db="EMBL/GenBank/DDBJ databases">
        <authorList>
            <person name="Evans L.H."/>
            <person name="Alamgir A."/>
            <person name="Owens N."/>
            <person name="Weber N.D."/>
            <person name="Virtaneva K."/>
            <person name="Barbian K."/>
            <person name="Babar A."/>
            <person name="Rosenke K."/>
        </authorList>
    </citation>
    <scope>NUCLEOTIDE SEQUENCE</scope>
    <source>
        <strain evidence="1">92-2</strain>
    </source>
</reference>
<proteinExistence type="predicted"/>
<accession>A0A212IWI5</accession>
<evidence type="ECO:0008006" key="2">
    <source>
        <dbReference type="Google" id="ProtNLM"/>
    </source>
</evidence>